<dbReference type="OrthoDB" id="5295945at2"/>
<dbReference type="STRING" id="504.KKKWG1_0707"/>
<sequence>MCRLLFLVNKINKIMQKLGLFGGSFNPPHNGHVHIAQAFVDELQLDNVIFLPAGNPYHKSSLHIDAEHRWQMTQYIIELDSRFAASDVDLNRAGATYTIDTINIFRQFYPQAELWWLMGMDSLMTLHTWKHWQTLVRQVNIAVAARAGQMLTQLPHALHDYVGNALQTGSLHFLNVPMLDISSTQIRAALAQQQDVSAWLPKTVADYVQQQKLYQNPNTAA</sequence>
<accession>F5S4X0</accession>
<protein>
    <recommendedName>
        <fullName evidence="11">Probable nicotinate-nucleotide adenylyltransferase</fullName>
        <ecNumber evidence="11">2.7.7.18</ecNumber>
    </recommendedName>
    <alternativeName>
        <fullName evidence="11">Deamido-NAD(+) diphosphorylase</fullName>
    </alternativeName>
    <alternativeName>
        <fullName evidence="11">Deamido-NAD(+) pyrophosphorylase</fullName>
    </alternativeName>
    <alternativeName>
        <fullName evidence="11">Nicotinate mononucleotide adenylyltransferase</fullName>
        <shortName evidence="11">NaMN adenylyltransferase</shortName>
    </alternativeName>
</protein>
<organism evidence="13 14">
    <name type="scientific">Kingella kingae ATCC 23330</name>
    <dbReference type="NCBI Taxonomy" id="887327"/>
    <lineage>
        <taxon>Bacteria</taxon>
        <taxon>Pseudomonadati</taxon>
        <taxon>Pseudomonadota</taxon>
        <taxon>Betaproteobacteria</taxon>
        <taxon>Neisseriales</taxon>
        <taxon>Neisseriaceae</taxon>
        <taxon>Kingella</taxon>
    </lineage>
</organism>
<dbReference type="CDD" id="cd02165">
    <property type="entry name" value="NMNAT"/>
    <property type="match status" value="1"/>
</dbReference>
<dbReference type="Gene3D" id="3.40.50.620">
    <property type="entry name" value="HUPs"/>
    <property type="match status" value="1"/>
</dbReference>
<dbReference type="InterPro" id="IPR014729">
    <property type="entry name" value="Rossmann-like_a/b/a_fold"/>
</dbReference>
<dbReference type="HAMAP" id="MF_00244">
    <property type="entry name" value="NaMN_adenylyltr"/>
    <property type="match status" value="1"/>
</dbReference>
<evidence type="ECO:0000256" key="7">
    <source>
        <dbReference type="ARBA" id="ARBA00022741"/>
    </source>
</evidence>
<dbReference type="Proteomes" id="UP000004207">
    <property type="component" value="Unassembled WGS sequence"/>
</dbReference>
<evidence type="ECO:0000259" key="12">
    <source>
        <dbReference type="Pfam" id="PF01467"/>
    </source>
</evidence>
<keyword evidence="5 11" id="KW-0808">Transferase</keyword>
<dbReference type="UniPathway" id="UPA00253">
    <property type="reaction ID" value="UER00332"/>
</dbReference>
<evidence type="ECO:0000256" key="5">
    <source>
        <dbReference type="ARBA" id="ARBA00022679"/>
    </source>
</evidence>
<evidence type="ECO:0000256" key="11">
    <source>
        <dbReference type="HAMAP-Rule" id="MF_00244"/>
    </source>
</evidence>
<evidence type="ECO:0000256" key="6">
    <source>
        <dbReference type="ARBA" id="ARBA00022695"/>
    </source>
</evidence>
<keyword evidence="7 11" id="KW-0547">Nucleotide-binding</keyword>
<evidence type="ECO:0000256" key="9">
    <source>
        <dbReference type="ARBA" id="ARBA00023027"/>
    </source>
</evidence>
<dbReference type="GO" id="GO:0009435">
    <property type="term" value="P:NAD+ biosynthetic process"/>
    <property type="evidence" value="ECO:0007669"/>
    <property type="project" value="UniProtKB-UniRule"/>
</dbReference>
<evidence type="ECO:0000313" key="14">
    <source>
        <dbReference type="Proteomes" id="UP000004207"/>
    </source>
</evidence>
<comment type="catalytic activity">
    <reaction evidence="10 11">
        <text>nicotinate beta-D-ribonucleotide + ATP + H(+) = deamido-NAD(+) + diphosphate</text>
        <dbReference type="Rhea" id="RHEA:22860"/>
        <dbReference type="ChEBI" id="CHEBI:15378"/>
        <dbReference type="ChEBI" id="CHEBI:30616"/>
        <dbReference type="ChEBI" id="CHEBI:33019"/>
        <dbReference type="ChEBI" id="CHEBI:57502"/>
        <dbReference type="ChEBI" id="CHEBI:58437"/>
        <dbReference type="EC" id="2.7.7.18"/>
    </reaction>
</comment>
<name>F5S4X0_KINKI</name>
<evidence type="ECO:0000256" key="10">
    <source>
        <dbReference type="ARBA" id="ARBA00048721"/>
    </source>
</evidence>
<evidence type="ECO:0000256" key="1">
    <source>
        <dbReference type="ARBA" id="ARBA00002324"/>
    </source>
</evidence>
<dbReference type="GO" id="GO:0004515">
    <property type="term" value="F:nicotinate-nucleotide adenylyltransferase activity"/>
    <property type="evidence" value="ECO:0007669"/>
    <property type="project" value="UniProtKB-UniRule"/>
</dbReference>
<reference evidence="13 14" key="1">
    <citation type="submission" date="2011-04" db="EMBL/GenBank/DDBJ databases">
        <authorList>
            <person name="Muzny D."/>
            <person name="Qin X."/>
            <person name="Deng J."/>
            <person name="Jiang H."/>
            <person name="Liu Y."/>
            <person name="Qu J."/>
            <person name="Song X.-Z."/>
            <person name="Zhang L."/>
            <person name="Thornton R."/>
            <person name="Coyle M."/>
            <person name="Francisco L."/>
            <person name="Jackson L."/>
            <person name="Javaid M."/>
            <person name="Korchina V."/>
            <person name="Kovar C."/>
            <person name="Mata R."/>
            <person name="Mathew T."/>
            <person name="Ngo R."/>
            <person name="Nguyen L."/>
            <person name="Nguyen N."/>
            <person name="Okwuonu G."/>
            <person name="Ongeri F."/>
            <person name="Pham C."/>
            <person name="Simmons D."/>
            <person name="Wilczek-Boney K."/>
            <person name="Hale W."/>
            <person name="Jakkamsetti A."/>
            <person name="Pham P."/>
            <person name="Ruth R."/>
            <person name="San Lucas F."/>
            <person name="Warren J."/>
            <person name="Zhang J."/>
            <person name="Zhao Z."/>
            <person name="Zhou C."/>
            <person name="Zhu D."/>
            <person name="Lee S."/>
            <person name="Bess C."/>
            <person name="Blankenburg K."/>
            <person name="Forbes L."/>
            <person name="Fu Q."/>
            <person name="Gubbala S."/>
            <person name="Hirani K."/>
            <person name="Jayaseelan J.C."/>
            <person name="Lara F."/>
            <person name="Munidasa M."/>
            <person name="Palculict T."/>
            <person name="Patil S."/>
            <person name="Pu L.-L."/>
            <person name="Saada N."/>
            <person name="Tang L."/>
            <person name="Weissenberger G."/>
            <person name="Zhu Y."/>
            <person name="Hemphill L."/>
            <person name="Shang Y."/>
            <person name="Youmans B."/>
            <person name="Ayvaz T."/>
            <person name="Ross M."/>
            <person name="Santibanez J."/>
            <person name="Aqrawi P."/>
            <person name="Gross S."/>
            <person name="Joshi V."/>
            <person name="Fowler G."/>
            <person name="Nazareth L."/>
            <person name="Reid J."/>
            <person name="Worley K."/>
            <person name="Petrosino J."/>
            <person name="Highlander S."/>
            <person name="Gibbs R."/>
        </authorList>
    </citation>
    <scope>NUCLEOTIDE SEQUENCE [LARGE SCALE GENOMIC DNA]</scope>
    <source>
        <strain evidence="13 14">ATCC 23330</strain>
    </source>
</reference>
<dbReference type="HOGENOM" id="CLU_069765_3_1_4"/>
<keyword evidence="4 11" id="KW-0662">Pyridine nucleotide biosynthesis</keyword>
<dbReference type="SUPFAM" id="SSF52374">
    <property type="entry name" value="Nucleotidylyl transferase"/>
    <property type="match status" value="1"/>
</dbReference>
<dbReference type="PANTHER" id="PTHR39321:SF3">
    <property type="entry name" value="PHOSPHOPANTETHEINE ADENYLYLTRANSFERASE"/>
    <property type="match status" value="1"/>
</dbReference>
<keyword evidence="6 11" id="KW-0548">Nucleotidyltransferase</keyword>
<dbReference type="InterPro" id="IPR004821">
    <property type="entry name" value="Cyt_trans-like"/>
</dbReference>
<comment type="caution">
    <text evidence="13">The sequence shown here is derived from an EMBL/GenBank/DDBJ whole genome shotgun (WGS) entry which is preliminary data.</text>
</comment>
<dbReference type="AlphaFoldDB" id="F5S4X0"/>
<keyword evidence="14" id="KW-1185">Reference proteome</keyword>
<evidence type="ECO:0000256" key="2">
    <source>
        <dbReference type="ARBA" id="ARBA00005019"/>
    </source>
</evidence>
<evidence type="ECO:0000256" key="8">
    <source>
        <dbReference type="ARBA" id="ARBA00022840"/>
    </source>
</evidence>
<dbReference type="EMBL" id="AFHS01000009">
    <property type="protein sequence ID" value="EGK11570.1"/>
    <property type="molecule type" value="Genomic_DNA"/>
</dbReference>
<dbReference type="NCBIfam" id="NF000840">
    <property type="entry name" value="PRK00071.1-3"/>
    <property type="match status" value="1"/>
</dbReference>
<proteinExistence type="inferred from homology"/>
<evidence type="ECO:0000313" key="13">
    <source>
        <dbReference type="EMBL" id="EGK11570.1"/>
    </source>
</evidence>
<dbReference type="InterPro" id="IPR005248">
    <property type="entry name" value="NadD/NMNAT"/>
</dbReference>
<keyword evidence="8 11" id="KW-0067">ATP-binding</keyword>
<keyword evidence="9 11" id="KW-0520">NAD</keyword>
<comment type="pathway">
    <text evidence="2 11">Cofactor biosynthesis; NAD(+) biosynthesis; deamido-NAD(+) from nicotinate D-ribonucleotide: step 1/1.</text>
</comment>
<comment type="function">
    <text evidence="1 11">Catalyzes the reversible adenylation of nicotinate mononucleotide (NaMN) to nicotinic acid adenine dinucleotide (NaAD).</text>
</comment>
<dbReference type="PANTHER" id="PTHR39321">
    <property type="entry name" value="NICOTINATE-NUCLEOTIDE ADENYLYLTRANSFERASE-RELATED"/>
    <property type="match status" value="1"/>
</dbReference>
<dbReference type="eggNOG" id="COG1057">
    <property type="taxonomic scope" value="Bacteria"/>
</dbReference>
<evidence type="ECO:0000256" key="4">
    <source>
        <dbReference type="ARBA" id="ARBA00022642"/>
    </source>
</evidence>
<dbReference type="GO" id="GO:0005524">
    <property type="term" value="F:ATP binding"/>
    <property type="evidence" value="ECO:0007669"/>
    <property type="project" value="UniProtKB-KW"/>
</dbReference>
<dbReference type="NCBIfam" id="TIGR00482">
    <property type="entry name" value="nicotinate (nicotinamide) nucleotide adenylyltransferase"/>
    <property type="match status" value="1"/>
</dbReference>
<evidence type="ECO:0000256" key="3">
    <source>
        <dbReference type="ARBA" id="ARBA00009014"/>
    </source>
</evidence>
<comment type="similarity">
    <text evidence="3 11">Belongs to the NadD family.</text>
</comment>
<dbReference type="EC" id="2.7.7.18" evidence="11"/>
<feature type="domain" description="Cytidyltransferase-like" evidence="12">
    <location>
        <begin position="20"/>
        <end position="188"/>
    </location>
</feature>
<gene>
    <name evidence="11 13" type="primary">nadD</name>
    <name evidence="13" type="ORF">HMPREF0476_0253</name>
</gene>
<dbReference type="Pfam" id="PF01467">
    <property type="entry name" value="CTP_transf_like"/>
    <property type="match status" value="1"/>
</dbReference>